<evidence type="ECO:0000313" key="1">
    <source>
        <dbReference type="EMBL" id="KAI5072681.1"/>
    </source>
</evidence>
<accession>A0A9D4URK2</accession>
<protein>
    <submittedName>
        <fullName evidence="1">Uncharacterized protein</fullName>
    </submittedName>
</protein>
<gene>
    <name evidence="1" type="ORF">GOP47_0012787</name>
</gene>
<dbReference type="Proteomes" id="UP000886520">
    <property type="component" value="Chromosome 12"/>
</dbReference>
<reference evidence="1" key="1">
    <citation type="submission" date="2021-01" db="EMBL/GenBank/DDBJ databases">
        <title>Adiantum capillus-veneris genome.</title>
        <authorList>
            <person name="Fang Y."/>
            <person name="Liao Q."/>
        </authorList>
    </citation>
    <scope>NUCLEOTIDE SEQUENCE</scope>
    <source>
        <strain evidence="1">H3</strain>
        <tissue evidence="1">Leaf</tissue>
    </source>
</reference>
<name>A0A9D4URK2_ADICA</name>
<dbReference type="EMBL" id="JABFUD020000012">
    <property type="protein sequence ID" value="KAI5072681.1"/>
    <property type="molecule type" value="Genomic_DNA"/>
</dbReference>
<proteinExistence type="predicted"/>
<comment type="caution">
    <text evidence="1">The sequence shown here is derived from an EMBL/GenBank/DDBJ whole genome shotgun (WGS) entry which is preliminary data.</text>
</comment>
<dbReference type="AlphaFoldDB" id="A0A9D4URK2"/>
<evidence type="ECO:0000313" key="2">
    <source>
        <dbReference type="Proteomes" id="UP000886520"/>
    </source>
</evidence>
<keyword evidence="2" id="KW-1185">Reference proteome</keyword>
<organism evidence="1 2">
    <name type="scientific">Adiantum capillus-veneris</name>
    <name type="common">Maidenhair fern</name>
    <dbReference type="NCBI Taxonomy" id="13818"/>
    <lineage>
        <taxon>Eukaryota</taxon>
        <taxon>Viridiplantae</taxon>
        <taxon>Streptophyta</taxon>
        <taxon>Embryophyta</taxon>
        <taxon>Tracheophyta</taxon>
        <taxon>Polypodiopsida</taxon>
        <taxon>Polypodiidae</taxon>
        <taxon>Polypodiales</taxon>
        <taxon>Pteridineae</taxon>
        <taxon>Pteridaceae</taxon>
        <taxon>Vittarioideae</taxon>
        <taxon>Adiantum</taxon>
    </lineage>
</organism>
<sequence>MVEVVEDMEEASTTTATQGLWLHQIQLQHIKQIKTLREEEATIKEQEEETMEEEPIIATNVDYPDIGKGIARGIKPMVGHKSQMDQPTTMRYLIMYLQVQNSMMKLCCLLTWLISKKN</sequence>